<protein>
    <submittedName>
        <fullName evidence="1">Uncharacterized protein</fullName>
    </submittedName>
</protein>
<organism evidence="1 2">
    <name type="scientific">Lithocarpus litseifolius</name>
    <dbReference type="NCBI Taxonomy" id="425828"/>
    <lineage>
        <taxon>Eukaryota</taxon>
        <taxon>Viridiplantae</taxon>
        <taxon>Streptophyta</taxon>
        <taxon>Embryophyta</taxon>
        <taxon>Tracheophyta</taxon>
        <taxon>Spermatophyta</taxon>
        <taxon>Magnoliopsida</taxon>
        <taxon>eudicotyledons</taxon>
        <taxon>Gunneridae</taxon>
        <taxon>Pentapetalae</taxon>
        <taxon>rosids</taxon>
        <taxon>fabids</taxon>
        <taxon>Fagales</taxon>
        <taxon>Fagaceae</taxon>
        <taxon>Lithocarpus</taxon>
    </lineage>
</organism>
<reference evidence="1 2" key="1">
    <citation type="submission" date="2024-01" db="EMBL/GenBank/DDBJ databases">
        <title>A telomere-to-telomere, gap-free genome of sweet tea (Lithocarpus litseifolius).</title>
        <authorList>
            <person name="Zhou J."/>
        </authorList>
    </citation>
    <scope>NUCLEOTIDE SEQUENCE [LARGE SCALE GENOMIC DNA]</scope>
    <source>
        <strain evidence="1">Zhou-2022a</strain>
        <tissue evidence="1">Leaf</tissue>
    </source>
</reference>
<dbReference type="AlphaFoldDB" id="A0AAW2C7F9"/>
<comment type="caution">
    <text evidence="1">The sequence shown here is derived from an EMBL/GenBank/DDBJ whole genome shotgun (WGS) entry which is preliminary data.</text>
</comment>
<sequence>MELLGCFGIAPGQLMPNSWRIVVSCIGIWLAATEGDMIRVDELVYLYHLNESKEYGYYELVPWERRTRIVRDLPSSFRYWKSQFFFVSWDDWETPSVKRQPKLKSWYKERVEKAIEYAKTIEDFDDLVDPQTLTFYCLGPDPSAFVLRTLEIEEKKRMTTTFNQSMYARMRAKKNEPLSNLGAKTVRVTEKGAPVAAMTPLTPGTKSVRTASPNASLRRLLPGVKGNELGTSRKKRLISDLLLSGMT</sequence>
<dbReference type="Proteomes" id="UP001459277">
    <property type="component" value="Unassembled WGS sequence"/>
</dbReference>
<gene>
    <name evidence="1" type="ORF">SO802_023316</name>
</gene>
<dbReference type="EMBL" id="JAZDWU010000008">
    <property type="protein sequence ID" value="KAK9993613.1"/>
    <property type="molecule type" value="Genomic_DNA"/>
</dbReference>
<evidence type="ECO:0000313" key="2">
    <source>
        <dbReference type="Proteomes" id="UP001459277"/>
    </source>
</evidence>
<accession>A0AAW2C7F9</accession>
<name>A0AAW2C7F9_9ROSI</name>
<keyword evidence="2" id="KW-1185">Reference proteome</keyword>
<proteinExistence type="predicted"/>
<evidence type="ECO:0000313" key="1">
    <source>
        <dbReference type="EMBL" id="KAK9993613.1"/>
    </source>
</evidence>